<organism evidence="2">
    <name type="scientific">Oryza sativa subsp. japonica</name>
    <name type="common">Rice</name>
    <dbReference type="NCBI Taxonomy" id="39947"/>
    <lineage>
        <taxon>Eukaryota</taxon>
        <taxon>Viridiplantae</taxon>
        <taxon>Streptophyta</taxon>
        <taxon>Embryophyta</taxon>
        <taxon>Tracheophyta</taxon>
        <taxon>Spermatophyta</taxon>
        <taxon>Magnoliopsida</taxon>
        <taxon>Liliopsida</taxon>
        <taxon>Poales</taxon>
        <taxon>Poaceae</taxon>
        <taxon>BOP clade</taxon>
        <taxon>Oryzoideae</taxon>
        <taxon>Oryzeae</taxon>
        <taxon>Oryzinae</taxon>
        <taxon>Oryza</taxon>
        <taxon>Oryza sativa</taxon>
    </lineage>
</organism>
<feature type="region of interest" description="Disordered" evidence="1">
    <location>
        <begin position="31"/>
        <end position="72"/>
    </location>
</feature>
<reference evidence="2" key="2">
    <citation type="submission" date="2005-04" db="EMBL/GenBank/DDBJ databases">
        <authorList>
            <person name="Buell C.R."/>
            <person name="Wing R.A."/>
            <person name="McCombie W.A."/>
            <person name="Ouyang S."/>
        </authorList>
    </citation>
    <scope>NUCLEOTIDE SEQUENCE</scope>
</reference>
<dbReference type="AlphaFoldDB" id="Q2R292"/>
<gene>
    <name evidence="2" type="ordered locus">LOC_Os11g36580</name>
</gene>
<evidence type="ECO:0000256" key="1">
    <source>
        <dbReference type="SAM" id="MobiDB-lite"/>
    </source>
</evidence>
<evidence type="ECO:0000313" key="2">
    <source>
        <dbReference type="EMBL" id="ABA94410.1"/>
    </source>
</evidence>
<dbReference type="EMBL" id="DP000010">
    <property type="protein sequence ID" value="ABA94410.1"/>
    <property type="molecule type" value="Genomic_DNA"/>
</dbReference>
<proteinExistence type="predicted"/>
<sequence length="139" mass="15115">MATSVGVPAMNSSRPKTEQWRQRHCCRRGCTSGGLRGQQRAGRRRGGGCDAGGGAGTADRRSGKADVTAHQPLGWTPPIRARSRPAFIFGSINERITYLLLSKLSKVFYIVTSPSPFIGFYITDAPVIVLILFRPVQPD</sequence>
<reference evidence="2" key="1">
    <citation type="journal article" date="2005" name="BMC Biol.">
        <title>The sequence of rice chromosomes 11 and 12, rich in disease resistance genes and recent gene duplications.</title>
        <authorList>
            <consortium name="The rice chromosomes 11 and 12 sequencing consortia"/>
        </authorList>
    </citation>
    <scope>NUCLEOTIDE SEQUENCE [LARGE SCALE GENOMIC DNA]</scope>
</reference>
<reference evidence="2" key="3">
    <citation type="submission" date="2006-01" db="EMBL/GenBank/DDBJ databases">
        <authorList>
            <person name="Buell R."/>
        </authorList>
    </citation>
    <scope>NUCLEOTIDE SEQUENCE</scope>
</reference>
<protein>
    <submittedName>
        <fullName evidence="2">Uncharacterized protein</fullName>
    </submittedName>
</protein>
<name>Q2R292_ORYSJ</name>
<accession>Q2R292</accession>
<feature type="region of interest" description="Disordered" evidence="1">
    <location>
        <begin position="1"/>
        <end position="20"/>
    </location>
</feature>